<dbReference type="InterPro" id="IPR001171">
    <property type="entry name" value="ERG24_DHCR-like"/>
</dbReference>
<keyword evidence="14 18" id="KW-1207">Sterol metabolism</keyword>
<dbReference type="InterPro" id="IPR013216">
    <property type="entry name" value="Methyltransf_11"/>
</dbReference>
<gene>
    <name evidence="21" type="ORF">S7711_07916</name>
</gene>
<dbReference type="InterPro" id="IPR017956">
    <property type="entry name" value="AT_hook_DNA-bd_motif"/>
</dbReference>
<feature type="transmembrane region" description="Helical" evidence="18">
    <location>
        <begin position="12"/>
        <end position="33"/>
    </location>
</feature>
<feature type="transmembrane region" description="Helical" evidence="18">
    <location>
        <begin position="244"/>
        <end position="263"/>
    </location>
</feature>
<dbReference type="GO" id="GO:0003677">
    <property type="term" value="F:DNA binding"/>
    <property type="evidence" value="ECO:0007669"/>
    <property type="project" value="InterPro"/>
</dbReference>
<dbReference type="GO" id="GO:0005789">
    <property type="term" value="C:endoplasmic reticulum membrane"/>
    <property type="evidence" value="ECO:0007669"/>
    <property type="project" value="TreeGrafter"/>
</dbReference>
<dbReference type="PROSITE" id="PS51685">
    <property type="entry name" value="SAM_MT_ERG6_SMT"/>
    <property type="match status" value="1"/>
</dbReference>
<feature type="compositionally biased region" description="Low complexity" evidence="19">
    <location>
        <begin position="1273"/>
        <end position="1286"/>
    </location>
</feature>
<dbReference type="InterPro" id="IPR030384">
    <property type="entry name" value="MeTrfase_SMT"/>
</dbReference>
<dbReference type="PROSITE" id="PS01018">
    <property type="entry name" value="STEROL_REDUCT_2"/>
    <property type="match status" value="1"/>
</dbReference>
<keyword evidence="15 18" id="KW-0753">Steroid metabolism</keyword>
<evidence type="ECO:0000256" key="6">
    <source>
        <dbReference type="ARBA" id="ARBA00022691"/>
    </source>
</evidence>
<feature type="compositionally biased region" description="Basic residues" evidence="19">
    <location>
        <begin position="1434"/>
        <end position="1443"/>
    </location>
</feature>
<feature type="transmembrane region" description="Helical" evidence="18">
    <location>
        <begin position="75"/>
        <end position="93"/>
    </location>
</feature>
<evidence type="ECO:0000256" key="5">
    <source>
        <dbReference type="ARBA" id="ARBA00022679"/>
    </source>
</evidence>
<evidence type="ECO:0000256" key="12">
    <source>
        <dbReference type="ARBA" id="ARBA00023098"/>
    </source>
</evidence>
<dbReference type="GO" id="GO:0008757">
    <property type="term" value="F:S-adenosylmethionine-dependent methyltransferase activity"/>
    <property type="evidence" value="ECO:0007669"/>
    <property type="project" value="InterPro"/>
</dbReference>
<feature type="transmembrane region" description="Helical" evidence="18">
    <location>
        <begin position="283"/>
        <end position="301"/>
    </location>
</feature>
<keyword evidence="7 18" id="KW-0812">Transmembrane</keyword>
<dbReference type="GO" id="GO:0050613">
    <property type="term" value="F:Delta14-sterol reductase activity"/>
    <property type="evidence" value="ECO:0007669"/>
    <property type="project" value="UniProtKB-ARBA"/>
</dbReference>
<keyword evidence="5 17" id="KW-0808">Transferase</keyword>
<dbReference type="GO" id="GO:0032259">
    <property type="term" value="P:methylation"/>
    <property type="evidence" value="ECO:0007669"/>
    <property type="project" value="UniProtKB-KW"/>
</dbReference>
<dbReference type="SMART" id="SM00384">
    <property type="entry name" value="AT_hook"/>
    <property type="match status" value="7"/>
</dbReference>
<dbReference type="Gene3D" id="3.40.50.150">
    <property type="entry name" value="Vaccinia Virus protein VP39"/>
    <property type="match status" value="1"/>
</dbReference>
<feature type="transmembrane region" description="Helical" evidence="18">
    <location>
        <begin position="386"/>
        <end position="408"/>
    </location>
</feature>
<dbReference type="Pfam" id="PF01222">
    <property type="entry name" value="ERG4_ERG24"/>
    <property type="match status" value="1"/>
</dbReference>
<evidence type="ECO:0000256" key="2">
    <source>
        <dbReference type="ARBA" id="ARBA00005402"/>
    </source>
</evidence>
<feature type="transmembrane region" description="Helical" evidence="18">
    <location>
        <begin position="313"/>
        <end position="332"/>
    </location>
</feature>
<feature type="compositionally biased region" description="Acidic residues" evidence="19">
    <location>
        <begin position="977"/>
        <end position="987"/>
    </location>
</feature>
<feature type="compositionally biased region" description="Polar residues" evidence="19">
    <location>
        <begin position="1341"/>
        <end position="1350"/>
    </location>
</feature>
<accession>A0A084B5X4</accession>
<keyword evidence="10 18" id="KW-0560">Oxidoreductase</keyword>
<feature type="region of interest" description="Disordered" evidence="19">
    <location>
        <begin position="974"/>
        <end position="1443"/>
    </location>
</feature>
<dbReference type="Proteomes" id="UP000028045">
    <property type="component" value="Unassembled WGS sequence"/>
</dbReference>
<evidence type="ECO:0000256" key="18">
    <source>
        <dbReference type="RuleBase" id="RU369120"/>
    </source>
</evidence>
<sequence>MAARKIEYDFGGPIGATGIVFGLPVFMNVLYFACNDISGCPAPVLLSPRSLTWDSLKAQIPWPEDGLGGFVSWEATAWLLAYYALSLVLYRVLPAQELFGTKLKETGKPLKYRFNAFSATVFQLVPCIVGTYMQGADFFVWTWITDNYLQLLSANIIIANIISVIVYVNSFNVKPGNPDMRELAVGGHTGNVIYDFFIGRELNPRVNIPLIGEVDVKAWLEMRPGLTGWLLLNLSFVAKQYRQYGFVSDSIVFIAAVQGYYVLEGQYAEAGILGMMDITTDGLGFMLTFGDIVWVPFLYSTQVRYLSTYPVHLGWQGLAIVGTIFAVGLYIFRSSNSQKSAFRKDPNDKAFKDMSFIQTKRGTRLLTGGWWGRARHINYFGDWLQSLPFCLPTGFAGYVILPAVSAAFESMEADAATMLDGRRVVPGQAAGWGMLFTYFYSAWFGFLLVHRERRDDAACQEKYGDDWETYKKTPVTPWFWFSKRGHPALPFFQTPSAMASTGVISYDEAKQHAFDSVLHRNSKANTGGLRAMVNKNSAANAAASQDYFQYWDDKKAEDETEKTREERTSNYANLTRQYYNLATDFYEYGWSQSFHFCRFAYGESFHRAIARHEHYLAHNMGIGSDMKVLDVGCGVGGPAREIVKFTGAHVTGLNINEYQVERAGVYAEREGLSHRLKFVQGDFMKMPFPDNSFDAVYAIEATVHAPSLQGVYSEILRVLKPGGVFGVHEWLMTEDYDNDNLEHRRIRLDIEQGNGIAQMVKISHGVEAMQGAGFTLDQNRDLAATSDLDAAPWYWPLDSSLRHAQTAGDVVTVLRMNRMETVGLFPPGEAFPLPTLDEPPPELPLHDTVVDTTRTELVAELVVENSDEAPQEGSDAPQSESVEVEEIIDVTIEHTTTTTTTTTSAPIAADAVEEPPSATGDAPRFEPGLSCASIATSSLSVFGPGHEESSRDDLQVFEHDDAEVLDQLMEIVAPDPESSDDDDDEGDIETHAPALETQSRGSEEQAVQPGKRARAAPATAAAGRTRRATMDNKEAKEGAAPTPKRGRPAGRLSSAQKVADTPATGKKRGRPAATPASVKQVNGTPASGKRRGRPPGTPSTAQKTAGTPASGKKRGRPSATPASAKKAQDVPSATPKRGRPAATPASVQAKDTSVSEKRRGRPKAAEAAAPSTVKAVPTAGAGRGRRSARRTATATAPSAKPQGVAKRGRPPRSAAAKTVSFDKETKPGMRATARSTAPKANKVEMTKAPARAAKVTVANAAKPTGVTKRGRPARAAAPSAAAGAKPAARRGRAARAEVVPQKDDKTGSGVRRNARAAAAQKAESAKTTTETKGRRGRAAASTSSVTQETQPADKPKRGRPAKAKVEEAPLASAPTAPKSRKQQTAAPTPAPKAAPATTRGRPARKVAGVAKEKPPGKGAQKKAVGTVTPAAGTKRTRGRPKRA</sequence>
<comment type="pathway">
    <text evidence="16">Steroid metabolism; ergosterol biosynthesis.</text>
</comment>
<feature type="compositionally biased region" description="Polar residues" evidence="19">
    <location>
        <begin position="1098"/>
        <end position="1107"/>
    </location>
</feature>
<comment type="similarity">
    <text evidence="2 18">Belongs to the ERG4/ERG24 family.</text>
</comment>
<keyword evidence="13 18" id="KW-0472">Membrane</keyword>
<evidence type="ECO:0000256" key="15">
    <source>
        <dbReference type="ARBA" id="ARBA00023221"/>
    </source>
</evidence>
<evidence type="ECO:0000256" key="16">
    <source>
        <dbReference type="ARBA" id="ARBA00029435"/>
    </source>
</evidence>
<dbReference type="CDD" id="cd02440">
    <property type="entry name" value="AdoMet_MTases"/>
    <property type="match status" value="1"/>
</dbReference>
<dbReference type="Pfam" id="PF08241">
    <property type="entry name" value="Methyltransf_11"/>
    <property type="match status" value="1"/>
</dbReference>
<dbReference type="HOGENOM" id="CLU_003277_0_0_1"/>
<evidence type="ECO:0000256" key="14">
    <source>
        <dbReference type="ARBA" id="ARBA00023166"/>
    </source>
</evidence>
<keyword evidence="6 17" id="KW-0949">S-adenosyl-L-methionine</keyword>
<evidence type="ECO:0000256" key="11">
    <source>
        <dbReference type="ARBA" id="ARBA00023011"/>
    </source>
</evidence>
<comment type="similarity">
    <text evidence="17">Belongs to the class I-like SAM-binding methyltransferase superfamily. Erg6/SMT family.</text>
</comment>
<feature type="compositionally biased region" description="Low complexity" evidence="19">
    <location>
        <begin position="1246"/>
        <end position="1264"/>
    </location>
</feature>
<dbReference type="GO" id="GO:0006696">
    <property type="term" value="P:ergosterol biosynthetic process"/>
    <property type="evidence" value="ECO:0007669"/>
    <property type="project" value="TreeGrafter"/>
</dbReference>
<protein>
    <recommendedName>
        <fullName evidence="18">Delta(14)-sterol reductase</fullName>
    </recommendedName>
    <alternativeName>
        <fullName evidence="18">C-14 sterol reductase</fullName>
    </alternativeName>
    <alternativeName>
        <fullName evidence="18">Sterol C14-reductase</fullName>
    </alternativeName>
</protein>
<feature type="compositionally biased region" description="Low complexity" evidence="19">
    <location>
        <begin position="1315"/>
        <end position="1330"/>
    </location>
</feature>
<dbReference type="InterPro" id="IPR029063">
    <property type="entry name" value="SAM-dependent_MTases_sf"/>
</dbReference>
<dbReference type="PRINTS" id="PR00929">
    <property type="entry name" value="ATHOOK"/>
</dbReference>
<evidence type="ECO:0000256" key="7">
    <source>
        <dbReference type="ARBA" id="ARBA00022692"/>
    </source>
</evidence>
<reference evidence="21 22" key="1">
    <citation type="journal article" date="2014" name="BMC Genomics">
        <title>Comparative genome sequencing reveals chemotype-specific gene clusters in the toxigenic black mold Stachybotrys.</title>
        <authorList>
            <person name="Semeiks J."/>
            <person name="Borek D."/>
            <person name="Otwinowski Z."/>
            <person name="Grishin N.V."/>
        </authorList>
    </citation>
    <scope>NUCLEOTIDE SEQUENCE [LARGE SCALE GENOMIC DNA]</scope>
    <source>
        <strain evidence="22">CBS 109288 / IBT 7711</strain>
    </source>
</reference>
<dbReference type="PANTHER" id="PTHR21257">
    <property type="entry name" value="DELTA(14)-STEROL REDUCTASE"/>
    <property type="match status" value="1"/>
</dbReference>
<dbReference type="PROSITE" id="PS01017">
    <property type="entry name" value="STEROL_REDUCT_1"/>
    <property type="match status" value="1"/>
</dbReference>
<feature type="region of interest" description="Disordered" evidence="19">
    <location>
        <begin position="864"/>
        <end position="883"/>
    </location>
</feature>
<evidence type="ECO:0000256" key="19">
    <source>
        <dbReference type="SAM" id="MobiDB-lite"/>
    </source>
</evidence>
<dbReference type="PANTHER" id="PTHR21257:SF52">
    <property type="entry name" value="DELTA(14)-STEROL REDUCTASE TM7SF2"/>
    <property type="match status" value="1"/>
</dbReference>
<feature type="transmembrane region" description="Helical" evidence="18">
    <location>
        <begin position="114"/>
        <end position="133"/>
    </location>
</feature>
<evidence type="ECO:0000256" key="17">
    <source>
        <dbReference type="PROSITE-ProRule" id="PRU01022"/>
    </source>
</evidence>
<evidence type="ECO:0000256" key="4">
    <source>
        <dbReference type="ARBA" id="ARBA00022603"/>
    </source>
</evidence>
<organism evidence="21 22">
    <name type="scientific">Stachybotrys chartarum (strain CBS 109288 / IBT 7711)</name>
    <name type="common">Toxic black mold</name>
    <name type="synonym">Stilbospora chartarum</name>
    <dbReference type="NCBI Taxonomy" id="1280523"/>
    <lineage>
        <taxon>Eukaryota</taxon>
        <taxon>Fungi</taxon>
        <taxon>Dikarya</taxon>
        <taxon>Ascomycota</taxon>
        <taxon>Pezizomycotina</taxon>
        <taxon>Sordariomycetes</taxon>
        <taxon>Hypocreomycetidae</taxon>
        <taxon>Hypocreales</taxon>
        <taxon>Stachybotryaceae</taxon>
        <taxon>Stachybotrys</taxon>
    </lineage>
</organism>
<evidence type="ECO:0000256" key="1">
    <source>
        <dbReference type="ARBA" id="ARBA00004141"/>
    </source>
</evidence>
<feature type="compositionally biased region" description="Low complexity" evidence="19">
    <location>
        <begin position="1382"/>
        <end position="1400"/>
    </location>
</feature>
<feature type="region of interest" description="Disordered" evidence="19">
    <location>
        <begin position="894"/>
        <end position="926"/>
    </location>
</feature>
<keyword evidence="8 18" id="KW-0752">Steroid biosynthesis</keyword>
<evidence type="ECO:0000256" key="3">
    <source>
        <dbReference type="ARBA" id="ARBA00022516"/>
    </source>
</evidence>
<dbReference type="SUPFAM" id="SSF53335">
    <property type="entry name" value="S-adenosyl-L-methionine-dependent methyltransferases"/>
    <property type="match status" value="1"/>
</dbReference>
<name>A0A084B5X4_STACB</name>
<evidence type="ECO:0000313" key="21">
    <source>
        <dbReference type="EMBL" id="KEY72953.1"/>
    </source>
</evidence>
<feature type="domain" description="SAM-dependent methyltransferase Erg6/SMT-type" evidence="20">
    <location>
        <begin position="578"/>
        <end position="816"/>
    </location>
</feature>
<keyword evidence="12 18" id="KW-0443">Lipid metabolism</keyword>
<evidence type="ECO:0000256" key="9">
    <source>
        <dbReference type="ARBA" id="ARBA00022989"/>
    </source>
</evidence>
<evidence type="ECO:0000259" key="20">
    <source>
        <dbReference type="PROSITE" id="PS51685"/>
    </source>
</evidence>
<dbReference type="EMBL" id="KL647970">
    <property type="protein sequence ID" value="KEY72953.1"/>
    <property type="molecule type" value="Genomic_DNA"/>
</dbReference>
<keyword evidence="22" id="KW-1185">Reference proteome</keyword>
<keyword evidence="3 18" id="KW-0444">Lipid biosynthesis</keyword>
<keyword evidence="9 18" id="KW-1133">Transmembrane helix</keyword>
<keyword evidence="11 18" id="KW-0756">Sterol biosynthesis</keyword>
<evidence type="ECO:0000256" key="10">
    <source>
        <dbReference type="ARBA" id="ARBA00023002"/>
    </source>
</evidence>
<evidence type="ECO:0000256" key="13">
    <source>
        <dbReference type="ARBA" id="ARBA00023136"/>
    </source>
</evidence>
<proteinExistence type="inferred from homology"/>
<feature type="compositionally biased region" description="Basic and acidic residues" evidence="19">
    <location>
        <begin position="1028"/>
        <end position="1037"/>
    </location>
</feature>
<evidence type="ECO:0000313" key="22">
    <source>
        <dbReference type="Proteomes" id="UP000028045"/>
    </source>
</evidence>
<dbReference type="Gene3D" id="1.20.120.1630">
    <property type="match status" value="1"/>
</dbReference>
<feature type="compositionally biased region" description="Low complexity" evidence="19">
    <location>
        <begin position="1190"/>
        <end position="1199"/>
    </location>
</feature>
<feature type="transmembrane region" description="Helical" evidence="18">
    <location>
        <begin position="429"/>
        <end position="449"/>
    </location>
</feature>
<keyword evidence="4 17" id="KW-0489">Methyltransferase</keyword>
<feature type="compositionally biased region" description="Low complexity" evidence="19">
    <location>
        <begin position="894"/>
        <end position="904"/>
    </location>
</feature>
<evidence type="ECO:0000256" key="8">
    <source>
        <dbReference type="ARBA" id="ARBA00022955"/>
    </source>
</evidence>
<feature type="transmembrane region" description="Helical" evidence="18">
    <location>
        <begin position="148"/>
        <end position="168"/>
    </location>
</feature>
<dbReference type="InterPro" id="IPR018083">
    <property type="entry name" value="Sterol_reductase_CS"/>
</dbReference>
<comment type="subcellular location">
    <subcellularLocation>
        <location evidence="1">Membrane</location>
        <topology evidence="1">Multi-pass membrane protein</topology>
    </subcellularLocation>
</comment>